<protein>
    <submittedName>
        <fullName evidence="6">Transcriptional regulator, LysR family</fullName>
    </submittedName>
</protein>
<dbReference type="Gene3D" id="1.10.10.10">
    <property type="entry name" value="Winged helix-like DNA-binding domain superfamily/Winged helix DNA-binding domain"/>
    <property type="match status" value="1"/>
</dbReference>
<evidence type="ECO:0000256" key="1">
    <source>
        <dbReference type="ARBA" id="ARBA00009437"/>
    </source>
</evidence>
<dbReference type="InterPro" id="IPR000847">
    <property type="entry name" value="LysR_HTH_N"/>
</dbReference>
<sequence length="298" mass="33855">MEIRTLKYFLAVAREQNMTEAANVLFVTQPTLSRQMADLEKELGKKLFVRTNRSTTLTEEGMHLRQRAEEILALVDQTKEEIREDDMDLSGCIRIGAGETRAMHWVTDTFAELHQEYPHLTIELFTNNADGVQERLEHGLLDFGLFIEPFNPENYNFLRLPEPDQVGIVTSLHSPWAHLEKVTPKELQAMPLLISSRTTQKTFDLSRWSGGQVTLETLCVAGRFDLIGNASLLVRTGQVNALGLDHLLQIETQGLKFIPLDPPLSVGSLVAWKKFRLLSRSSQVFLDQLKQKLSDFSH</sequence>
<dbReference type="PANTHER" id="PTHR30419:SF8">
    <property type="entry name" value="NITROGEN ASSIMILATION TRANSCRIPTIONAL ACTIVATOR-RELATED"/>
    <property type="match status" value="1"/>
</dbReference>
<accession>A0A1H3A058</accession>
<dbReference type="InterPro" id="IPR036388">
    <property type="entry name" value="WH-like_DNA-bd_sf"/>
</dbReference>
<dbReference type="PANTHER" id="PTHR30419">
    <property type="entry name" value="HTH-TYPE TRANSCRIPTIONAL REGULATOR YBHD"/>
    <property type="match status" value="1"/>
</dbReference>
<keyword evidence="3" id="KW-0238">DNA-binding</keyword>
<dbReference type="Proteomes" id="UP000182379">
    <property type="component" value="Unassembled WGS sequence"/>
</dbReference>
<dbReference type="GO" id="GO:0003677">
    <property type="term" value="F:DNA binding"/>
    <property type="evidence" value="ECO:0007669"/>
    <property type="project" value="UniProtKB-KW"/>
</dbReference>
<dbReference type="PRINTS" id="PR00039">
    <property type="entry name" value="HTHLYSR"/>
</dbReference>
<evidence type="ECO:0000313" key="7">
    <source>
        <dbReference type="Proteomes" id="UP000182379"/>
    </source>
</evidence>
<dbReference type="PROSITE" id="PS50931">
    <property type="entry name" value="HTH_LYSR"/>
    <property type="match status" value="1"/>
</dbReference>
<comment type="similarity">
    <text evidence="1">Belongs to the LysR transcriptional regulatory family.</text>
</comment>
<feature type="domain" description="HTH lysR-type" evidence="5">
    <location>
        <begin position="1"/>
        <end position="58"/>
    </location>
</feature>
<organism evidence="6 7">
    <name type="scientific">Acidaminococcus fermentans</name>
    <dbReference type="NCBI Taxonomy" id="905"/>
    <lineage>
        <taxon>Bacteria</taxon>
        <taxon>Bacillati</taxon>
        <taxon>Bacillota</taxon>
        <taxon>Negativicutes</taxon>
        <taxon>Acidaminococcales</taxon>
        <taxon>Acidaminococcaceae</taxon>
        <taxon>Acidaminococcus</taxon>
    </lineage>
</organism>
<dbReference type="FunFam" id="1.10.10.10:FF:000001">
    <property type="entry name" value="LysR family transcriptional regulator"/>
    <property type="match status" value="1"/>
</dbReference>
<dbReference type="RefSeq" id="WP_074707852.1">
    <property type="nucleotide sequence ID" value="NZ_FNOP01000017.1"/>
</dbReference>
<dbReference type="Pfam" id="PF03466">
    <property type="entry name" value="LysR_substrate"/>
    <property type="match status" value="1"/>
</dbReference>
<dbReference type="SUPFAM" id="SSF53850">
    <property type="entry name" value="Periplasmic binding protein-like II"/>
    <property type="match status" value="1"/>
</dbReference>
<dbReference type="InterPro" id="IPR005119">
    <property type="entry name" value="LysR_subst-bd"/>
</dbReference>
<evidence type="ECO:0000256" key="2">
    <source>
        <dbReference type="ARBA" id="ARBA00023015"/>
    </source>
</evidence>
<keyword evidence="4" id="KW-0804">Transcription</keyword>
<dbReference type="EMBL" id="FNOP01000017">
    <property type="protein sequence ID" value="SDX22299.1"/>
    <property type="molecule type" value="Genomic_DNA"/>
</dbReference>
<dbReference type="Pfam" id="PF00126">
    <property type="entry name" value="HTH_1"/>
    <property type="match status" value="1"/>
</dbReference>
<dbReference type="InterPro" id="IPR050950">
    <property type="entry name" value="HTH-type_LysR_regulators"/>
</dbReference>
<dbReference type="GO" id="GO:0003700">
    <property type="term" value="F:DNA-binding transcription factor activity"/>
    <property type="evidence" value="ECO:0007669"/>
    <property type="project" value="InterPro"/>
</dbReference>
<proteinExistence type="inferred from homology"/>
<evidence type="ECO:0000313" key="6">
    <source>
        <dbReference type="EMBL" id="SDX22299.1"/>
    </source>
</evidence>
<dbReference type="Gene3D" id="3.40.190.290">
    <property type="match status" value="1"/>
</dbReference>
<name>A0A1H3A058_ACIFE</name>
<dbReference type="InterPro" id="IPR036390">
    <property type="entry name" value="WH_DNA-bd_sf"/>
</dbReference>
<evidence type="ECO:0000256" key="4">
    <source>
        <dbReference type="ARBA" id="ARBA00023163"/>
    </source>
</evidence>
<evidence type="ECO:0000259" key="5">
    <source>
        <dbReference type="PROSITE" id="PS50931"/>
    </source>
</evidence>
<dbReference type="GO" id="GO:0005829">
    <property type="term" value="C:cytosol"/>
    <property type="evidence" value="ECO:0007669"/>
    <property type="project" value="TreeGrafter"/>
</dbReference>
<gene>
    <name evidence="6" type="ORF">SAMN05216495_11728</name>
</gene>
<dbReference type="AlphaFoldDB" id="A0A1H3A058"/>
<keyword evidence="2" id="KW-0805">Transcription regulation</keyword>
<evidence type="ECO:0000256" key="3">
    <source>
        <dbReference type="ARBA" id="ARBA00023125"/>
    </source>
</evidence>
<dbReference type="SUPFAM" id="SSF46785">
    <property type="entry name" value="Winged helix' DNA-binding domain"/>
    <property type="match status" value="1"/>
</dbReference>
<comment type="caution">
    <text evidence="6">The sequence shown here is derived from an EMBL/GenBank/DDBJ whole genome shotgun (WGS) entry which is preliminary data.</text>
</comment>
<reference evidence="6 7" key="1">
    <citation type="submission" date="2016-10" db="EMBL/GenBank/DDBJ databases">
        <authorList>
            <person name="Varghese N."/>
            <person name="Submissions S."/>
        </authorList>
    </citation>
    <scope>NUCLEOTIDE SEQUENCE [LARGE SCALE GENOMIC DNA]</scope>
    <source>
        <strain evidence="6 7">WCC6</strain>
    </source>
</reference>
<dbReference type="CDD" id="cd05466">
    <property type="entry name" value="PBP2_LTTR_substrate"/>
    <property type="match status" value="1"/>
</dbReference>